<dbReference type="Proteomes" id="UP000077266">
    <property type="component" value="Unassembled WGS sequence"/>
</dbReference>
<sequence>MNGLEAFAGKVILACACKAAGVRPGWHKYTDWIWDVRSVQHKVISSDLHHLTTLVLHEPHLLLHAMRDLTLPALRTLTFRMDSEPRTEEWPGDGENALSVPALENLSFIYSVQHDIDVSRTMSTLQLVPSILTLGETPFETLLIVGRGVLALGPEEDFAFALEFCELVEFEDTALDHTEELPADIAANANTG</sequence>
<evidence type="ECO:0000313" key="2">
    <source>
        <dbReference type="Proteomes" id="UP000077266"/>
    </source>
</evidence>
<dbReference type="AlphaFoldDB" id="A0A166AEI9"/>
<gene>
    <name evidence="1" type="ORF">EXIGLDRAFT_770198</name>
</gene>
<dbReference type="EMBL" id="KV426034">
    <property type="protein sequence ID" value="KZV91139.1"/>
    <property type="molecule type" value="Genomic_DNA"/>
</dbReference>
<keyword evidence="2" id="KW-1185">Reference proteome</keyword>
<organism evidence="1 2">
    <name type="scientific">Exidia glandulosa HHB12029</name>
    <dbReference type="NCBI Taxonomy" id="1314781"/>
    <lineage>
        <taxon>Eukaryota</taxon>
        <taxon>Fungi</taxon>
        <taxon>Dikarya</taxon>
        <taxon>Basidiomycota</taxon>
        <taxon>Agaricomycotina</taxon>
        <taxon>Agaricomycetes</taxon>
        <taxon>Auriculariales</taxon>
        <taxon>Exidiaceae</taxon>
        <taxon>Exidia</taxon>
    </lineage>
</organism>
<accession>A0A166AEI9</accession>
<proteinExistence type="predicted"/>
<dbReference type="InParanoid" id="A0A166AEI9"/>
<name>A0A166AEI9_EXIGL</name>
<evidence type="ECO:0000313" key="1">
    <source>
        <dbReference type="EMBL" id="KZV91139.1"/>
    </source>
</evidence>
<reference evidence="1 2" key="1">
    <citation type="journal article" date="2016" name="Mol. Biol. Evol.">
        <title>Comparative Genomics of Early-Diverging Mushroom-Forming Fungi Provides Insights into the Origins of Lignocellulose Decay Capabilities.</title>
        <authorList>
            <person name="Nagy L.G."/>
            <person name="Riley R."/>
            <person name="Tritt A."/>
            <person name="Adam C."/>
            <person name="Daum C."/>
            <person name="Floudas D."/>
            <person name="Sun H."/>
            <person name="Yadav J.S."/>
            <person name="Pangilinan J."/>
            <person name="Larsson K.H."/>
            <person name="Matsuura K."/>
            <person name="Barry K."/>
            <person name="Labutti K."/>
            <person name="Kuo R."/>
            <person name="Ohm R.A."/>
            <person name="Bhattacharya S.S."/>
            <person name="Shirouzu T."/>
            <person name="Yoshinaga Y."/>
            <person name="Martin F.M."/>
            <person name="Grigoriev I.V."/>
            <person name="Hibbett D.S."/>
        </authorList>
    </citation>
    <scope>NUCLEOTIDE SEQUENCE [LARGE SCALE GENOMIC DNA]</scope>
    <source>
        <strain evidence="1 2">HHB12029</strain>
    </source>
</reference>
<protein>
    <submittedName>
        <fullName evidence="1">Uncharacterized protein</fullName>
    </submittedName>
</protein>